<feature type="non-terminal residue" evidence="2">
    <location>
        <position position="227"/>
    </location>
</feature>
<sequence length="227" mass="24721">DKQDRRIHRRSPGRREGRLRRPDRRLRRRRPAGRADRGPDRAGREGPRRGAEQRRHRPRRGGEADGARAGAEGRLFLPSLAGLGGVRGALPRRPDRAGDRAAGHARRADARRRGRHPRLLHRHRRRHFAGAGKGNARVRRPPLRHGARAEGRRGAGGSLGSGPLGQPRLQGIGRELQPGDGDRGGADGRAGAAPPRTRRDQPTHGRNAGHLRATRGAGGPRPALDGL</sequence>
<feature type="compositionally biased region" description="Basic and acidic residues" evidence="1">
    <location>
        <begin position="33"/>
        <end position="53"/>
    </location>
</feature>
<dbReference type="AlphaFoldDB" id="A0A6J4JNV3"/>
<organism evidence="2">
    <name type="scientific">uncultured Acetobacteraceae bacterium</name>
    <dbReference type="NCBI Taxonomy" id="169975"/>
    <lineage>
        <taxon>Bacteria</taxon>
        <taxon>Pseudomonadati</taxon>
        <taxon>Pseudomonadota</taxon>
        <taxon>Alphaproteobacteria</taxon>
        <taxon>Acetobacterales</taxon>
        <taxon>Acetobacteraceae</taxon>
        <taxon>environmental samples</taxon>
    </lineage>
</organism>
<feature type="compositionally biased region" description="Basic residues" evidence="1">
    <location>
        <begin position="1"/>
        <end position="12"/>
    </location>
</feature>
<dbReference type="EC" id="2.8.3.5" evidence="2"/>
<reference evidence="2" key="1">
    <citation type="submission" date="2020-02" db="EMBL/GenBank/DDBJ databases">
        <authorList>
            <person name="Meier V. D."/>
        </authorList>
    </citation>
    <scope>NUCLEOTIDE SEQUENCE</scope>
    <source>
        <strain evidence="2">AVDCRST_MAG04</strain>
    </source>
</reference>
<keyword evidence="2" id="KW-0808">Transferase</keyword>
<feature type="compositionally biased region" description="Basic residues" evidence="1">
    <location>
        <begin position="21"/>
        <end position="32"/>
    </location>
</feature>
<dbReference type="GO" id="GO:0008260">
    <property type="term" value="F:succinyl-CoA:3-oxo-acid CoA-transferase activity"/>
    <property type="evidence" value="ECO:0007669"/>
    <property type="project" value="UniProtKB-EC"/>
</dbReference>
<evidence type="ECO:0000313" key="2">
    <source>
        <dbReference type="EMBL" id="CAA9283156.1"/>
    </source>
</evidence>
<protein>
    <submittedName>
        <fullName evidence="2">Succinyl-CoA:3-ketoacid-coenzyme A transferase subunit A</fullName>
        <ecNumber evidence="2">2.8.3.5</ecNumber>
    </submittedName>
</protein>
<evidence type="ECO:0000256" key="1">
    <source>
        <dbReference type="SAM" id="MobiDB-lite"/>
    </source>
</evidence>
<feature type="compositionally biased region" description="Basic residues" evidence="1">
    <location>
        <begin position="136"/>
        <end position="146"/>
    </location>
</feature>
<feature type="compositionally biased region" description="Basic residues" evidence="1">
    <location>
        <begin position="109"/>
        <end position="128"/>
    </location>
</feature>
<dbReference type="EMBL" id="CADCTL010000291">
    <property type="protein sequence ID" value="CAA9283156.1"/>
    <property type="molecule type" value="Genomic_DNA"/>
</dbReference>
<feature type="compositionally biased region" description="Gly residues" evidence="1">
    <location>
        <begin position="154"/>
        <end position="163"/>
    </location>
</feature>
<feature type="non-terminal residue" evidence="2">
    <location>
        <position position="1"/>
    </location>
</feature>
<proteinExistence type="predicted"/>
<accession>A0A6J4JNV3</accession>
<gene>
    <name evidence="2" type="ORF">AVDCRST_MAG04-3895</name>
</gene>
<feature type="region of interest" description="Disordered" evidence="1">
    <location>
        <begin position="1"/>
        <end position="227"/>
    </location>
</feature>
<feature type="compositionally biased region" description="Basic and acidic residues" evidence="1">
    <location>
        <begin position="92"/>
        <end position="108"/>
    </location>
</feature>
<name>A0A6J4JNV3_9PROT</name>